<evidence type="ECO:0000259" key="1">
    <source>
        <dbReference type="Pfam" id="PF11897"/>
    </source>
</evidence>
<evidence type="ECO:0000313" key="2">
    <source>
        <dbReference type="EMBL" id="GAG80802.1"/>
    </source>
</evidence>
<dbReference type="AlphaFoldDB" id="X1BHW9"/>
<reference evidence="2" key="1">
    <citation type="journal article" date="2014" name="Front. Microbiol.">
        <title>High frequency of phylogenetically diverse reductive dehalogenase-homologous genes in deep subseafloor sedimentary metagenomes.</title>
        <authorList>
            <person name="Kawai M."/>
            <person name="Futagami T."/>
            <person name="Toyoda A."/>
            <person name="Takaki Y."/>
            <person name="Nishi S."/>
            <person name="Hori S."/>
            <person name="Arai W."/>
            <person name="Tsubouchi T."/>
            <person name="Morono Y."/>
            <person name="Uchiyama I."/>
            <person name="Ito T."/>
            <person name="Fujiyama A."/>
            <person name="Inagaki F."/>
            <person name="Takami H."/>
        </authorList>
    </citation>
    <scope>NUCLEOTIDE SEQUENCE</scope>
    <source>
        <strain evidence="2">Expedition CK06-06</strain>
    </source>
</reference>
<accession>X1BHW9</accession>
<dbReference type="PANTHER" id="PTHR42655:SF1">
    <property type="entry name" value="GLYCOGEN PHOSPHORYLASE"/>
    <property type="match status" value="1"/>
</dbReference>
<proteinExistence type="predicted"/>
<protein>
    <recommendedName>
        <fullName evidence="1">DUF3417 domain-containing protein</fullName>
    </recommendedName>
</protein>
<organism evidence="2">
    <name type="scientific">marine sediment metagenome</name>
    <dbReference type="NCBI Taxonomy" id="412755"/>
    <lineage>
        <taxon>unclassified sequences</taxon>
        <taxon>metagenomes</taxon>
        <taxon>ecological metagenomes</taxon>
    </lineage>
</organism>
<sequence>MSSMENNEMNEIPERIERLKELAENLVWVWKPKARELFKKLDHPSWAYTGHTPVRMLQVMPQNRLVKASKDPAFLKQYDAVMYDFDKELSKQENSFVLIPF</sequence>
<dbReference type="InterPro" id="IPR024517">
    <property type="entry name" value="Glycogen_phosphorylase_DUF3417"/>
</dbReference>
<dbReference type="Pfam" id="PF11897">
    <property type="entry name" value="DUF3417"/>
    <property type="match status" value="1"/>
</dbReference>
<gene>
    <name evidence="2" type="ORF">S01H4_27931</name>
</gene>
<dbReference type="SUPFAM" id="SSF53756">
    <property type="entry name" value="UDP-Glycosyltransferase/glycogen phosphorylase"/>
    <property type="match status" value="1"/>
</dbReference>
<feature type="domain" description="DUF3417" evidence="1">
    <location>
        <begin position="12"/>
        <end position="92"/>
    </location>
</feature>
<comment type="caution">
    <text evidence="2">The sequence shown here is derived from an EMBL/GenBank/DDBJ whole genome shotgun (WGS) entry which is preliminary data.</text>
</comment>
<name>X1BHW9_9ZZZZ</name>
<dbReference type="EMBL" id="BART01013761">
    <property type="protein sequence ID" value="GAG80802.1"/>
    <property type="molecule type" value="Genomic_DNA"/>
</dbReference>
<dbReference type="PANTHER" id="PTHR42655">
    <property type="entry name" value="GLYCOGEN PHOSPHORYLASE"/>
    <property type="match status" value="1"/>
</dbReference>
<dbReference type="InterPro" id="IPR052182">
    <property type="entry name" value="Glycogen/Maltodextrin_Phosph"/>
</dbReference>